<dbReference type="RefSeq" id="WP_159398794.1">
    <property type="nucleotide sequence ID" value="NZ_BAAAHF010000089.1"/>
</dbReference>
<proteinExistence type="predicted"/>
<organism evidence="1 2">
    <name type="scientific">Streptomyces malaysiensis</name>
    <dbReference type="NCBI Taxonomy" id="92644"/>
    <lineage>
        <taxon>Bacteria</taxon>
        <taxon>Bacillati</taxon>
        <taxon>Actinomycetota</taxon>
        <taxon>Actinomycetes</taxon>
        <taxon>Kitasatosporales</taxon>
        <taxon>Streptomycetaceae</taxon>
        <taxon>Streptomyces</taxon>
        <taxon>Streptomyces violaceusniger group</taxon>
    </lineage>
</organism>
<reference evidence="1 2" key="1">
    <citation type="submission" date="2015-09" db="EMBL/GenBank/DDBJ databases">
        <title>Genome sequence, genome mining and natural product profiling of a biocontrol bacterium Streptomyces malaysiensis F913.</title>
        <authorList>
            <person name="Xu Y."/>
            <person name="Wei J."/>
            <person name="Xie J."/>
            <person name="Li T."/>
            <person name="Zhou Z."/>
        </authorList>
    </citation>
    <scope>NUCLEOTIDE SEQUENCE [LARGE SCALE GENOMIC DNA]</scope>
    <source>
        <strain evidence="1 2">F913</strain>
    </source>
</reference>
<keyword evidence="2" id="KW-1185">Reference proteome</keyword>
<protein>
    <submittedName>
        <fullName evidence="1">Uncharacterized protein</fullName>
    </submittedName>
</protein>
<sequence>MAQLRKDNSPDDATDSVRFEHGSEYRWDPSFLEGLRRVLAPIHEERLQF</sequence>
<name>A0A2J7YNZ7_STRMQ</name>
<evidence type="ECO:0000313" key="2">
    <source>
        <dbReference type="Proteomes" id="UP000236520"/>
    </source>
</evidence>
<dbReference type="EMBL" id="LJIW01000002">
    <property type="protein sequence ID" value="PNG89649.1"/>
    <property type="molecule type" value="Genomic_DNA"/>
</dbReference>
<gene>
    <name evidence="1" type="ORF">SMF913_25114</name>
</gene>
<comment type="caution">
    <text evidence="1">The sequence shown here is derived from an EMBL/GenBank/DDBJ whole genome shotgun (WGS) entry which is preliminary data.</text>
</comment>
<dbReference type="AlphaFoldDB" id="A0A2J7YNZ7"/>
<accession>A0A2J7YNZ7</accession>
<dbReference type="Proteomes" id="UP000236520">
    <property type="component" value="Unassembled WGS sequence"/>
</dbReference>
<evidence type="ECO:0000313" key="1">
    <source>
        <dbReference type="EMBL" id="PNG89649.1"/>
    </source>
</evidence>